<evidence type="ECO:0000313" key="6">
    <source>
        <dbReference type="EMBL" id="CAX69618.1"/>
    </source>
</evidence>
<evidence type="ECO:0000259" key="4">
    <source>
        <dbReference type="SMART" id="SM00645"/>
    </source>
</evidence>
<dbReference type="EMBL" id="FN313884">
    <property type="protein sequence ID" value="CAX69618.1"/>
    <property type="molecule type" value="mRNA"/>
</dbReference>
<keyword evidence="2" id="KW-1015">Disulfide bond</keyword>
<evidence type="ECO:0000256" key="3">
    <source>
        <dbReference type="SAM" id="SignalP"/>
    </source>
</evidence>
<dbReference type="SUPFAM" id="SSF54001">
    <property type="entry name" value="Cysteine proteinases"/>
    <property type="match status" value="1"/>
</dbReference>
<gene>
    <name evidence="6" type="primary">ctsla</name>
</gene>
<dbReference type="GO" id="GO:0006508">
    <property type="term" value="P:proteolysis"/>
    <property type="evidence" value="ECO:0007669"/>
    <property type="project" value="InterPro"/>
</dbReference>
<dbReference type="PRINTS" id="PR00705">
    <property type="entry name" value="PAPAIN"/>
</dbReference>
<keyword evidence="6" id="KW-0378">Hydrolase</keyword>
<dbReference type="InterPro" id="IPR000668">
    <property type="entry name" value="Peptidase_C1A_C"/>
</dbReference>
<dbReference type="InterPro" id="IPR013201">
    <property type="entry name" value="Prot_inhib_I29"/>
</dbReference>
<dbReference type="FunFam" id="3.90.70.10:FF:000332">
    <property type="entry name" value="Cathepsin L1"/>
    <property type="match status" value="1"/>
</dbReference>
<dbReference type="Pfam" id="PF08246">
    <property type="entry name" value="Inhibitor_I29"/>
    <property type="match status" value="1"/>
</dbReference>
<keyword evidence="3" id="KW-0732">Signal</keyword>
<name>C1L4J0_SCHJA</name>
<dbReference type="InterPro" id="IPR039417">
    <property type="entry name" value="Peptidase_C1A_papain-like"/>
</dbReference>
<protein>
    <submittedName>
        <fullName evidence="6">Cathepsin L, a</fullName>
        <ecNumber evidence="6">3.4.22.15</ecNumber>
    </submittedName>
</protein>
<evidence type="ECO:0000256" key="1">
    <source>
        <dbReference type="ARBA" id="ARBA00008455"/>
    </source>
</evidence>
<dbReference type="Gene3D" id="3.90.70.10">
    <property type="entry name" value="Cysteine proteinases"/>
    <property type="match status" value="1"/>
</dbReference>
<accession>C1L4J0</accession>
<dbReference type="PANTHER" id="PTHR12411">
    <property type="entry name" value="CYSTEINE PROTEASE FAMILY C1-RELATED"/>
    <property type="match status" value="1"/>
</dbReference>
<dbReference type="AlphaFoldDB" id="C1L4J0"/>
<reference evidence="6" key="2">
    <citation type="submission" date="2009-03" db="EMBL/GenBank/DDBJ databases">
        <authorList>
            <person name="Gang L."/>
        </authorList>
    </citation>
    <scope>NUCLEOTIDE SEQUENCE</scope>
    <source>
        <strain evidence="6">Anhui</strain>
    </source>
</reference>
<feature type="signal peptide" evidence="3">
    <location>
        <begin position="1"/>
        <end position="21"/>
    </location>
</feature>
<dbReference type="GO" id="GO:0004197">
    <property type="term" value="F:cysteine-type endopeptidase activity"/>
    <property type="evidence" value="ECO:0007669"/>
    <property type="project" value="UniProtKB-EC"/>
</dbReference>
<organism evidence="6">
    <name type="scientific">Schistosoma japonicum</name>
    <name type="common">Blood fluke</name>
    <dbReference type="NCBI Taxonomy" id="6182"/>
    <lineage>
        <taxon>Eukaryota</taxon>
        <taxon>Metazoa</taxon>
        <taxon>Spiralia</taxon>
        <taxon>Lophotrochozoa</taxon>
        <taxon>Platyhelminthes</taxon>
        <taxon>Trematoda</taxon>
        <taxon>Digenea</taxon>
        <taxon>Strigeidida</taxon>
        <taxon>Schistosomatoidea</taxon>
        <taxon>Schistosomatidae</taxon>
        <taxon>Schistosoma</taxon>
    </lineage>
</organism>
<feature type="chain" id="PRO_5018744461" evidence="3">
    <location>
        <begin position="22"/>
        <end position="353"/>
    </location>
</feature>
<dbReference type="CDD" id="cd02248">
    <property type="entry name" value="Peptidase_C1A"/>
    <property type="match status" value="1"/>
</dbReference>
<dbReference type="SMART" id="SM00848">
    <property type="entry name" value="Inhibitor_I29"/>
    <property type="match status" value="1"/>
</dbReference>
<feature type="domain" description="Cathepsin propeptide inhibitor" evidence="5">
    <location>
        <begin position="34"/>
        <end position="94"/>
    </location>
</feature>
<feature type="domain" description="Peptidase C1A papain C-terminal" evidence="4">
    <location>
        <begin position="142"/>
        <end position="352"/>
    </location>
</feature>
<dbReference type="InterPro" id="IPR038765">
    <property type="entry name" value="Papain-like_cys_pep_sf"/>
</dbReference>
<dbReference type="InterPro" id="IPR013128">
    <property type="entry name" value="Peptidase_C1A"/>
</dbReference>
<evidence type="ECO:0000259" key="5">
    <source>
        <dbReference type="SMART" id="SM00848"/>
    </source>
</evidence>
<dbReference type="Pfam" id="PF00112">
    <property type="entry name" value="Peptidase_C1"/>
    <property type="match status" value="1"/>
</dbReference>
<reference evidence="6" key="1">
    <citation type="journal article" date="2009" name="Nature">
        <title>The Schistosoma japonicum genome reveals features of host-parasite interplay.</title>
        <authorList>
            <person name="Liu F."/>
            <person name="Zhou Y."/>
            <person name="Wang Z.Q."/>
            <person name="Lu G."/>
            <person name="Zheng H."/>
            <person name="Brindley P.J."/>
            <person name="McManus D.P."/>
            <person name="Blair D."/>
            <person name="Zhang Q.H."/>
            <person name="Zhong Y."/>
            <person name="Wang S."/>
            <person name="Han Z.G."/>
            <person name="Chen Z."/>
        </authorList>
    </citation>
    <scope>NUCLEOTIDE SEQUENCE</scope>
    <source>
        <strain evidence="6">Anhui</strain>
    </source>
</reference>
<comment type="similarity">
    <text evidence="1">Belongs to the peptidase C1 family.</text>
</comment>
<evidence type="ECO:0000256" key="2">
    <source>
        <dbReference type="ARBA" id="ARBA00023157"/>
    </source>
</evidence>
<dbReference type="SMART" id="SM00645">
    <property type="entry name" value="Pept_C1"/>
    <property type="match status" value="1"/>
</dbReference>
<dbReference type="EC" id="3.4.22.15" evidence="6"/>
<sequence length="353" mass="40491">MVTNHIIISIIFITFILSIHCQLNNNNTIQYDLWIKWKLKYKQNYNENIDDLIQFNYWQLNVQQILLHNLQYDLGIKTYRKSINQYTAINWNEYKKRLHHQTIQLNSLIQNKNVVKTAAAAAADDDDDDDVIRITNVIDEELPLHFDWRDNDTVTTVKTQDNCGSSWAFAAVEALEGQLKLKTNKLIPLSAQQLIDCTGDHECVENPLPVGFDYLKHKGVESEDDYKFVGNVENCTYNASKVVITASSYSQVLPISEDELQKALYTYGPIAVTIAMTQEFLAYESGVLIPTDCQDKEAFESVLLVGYGIEDEIPYWLIKFSLGTEFGDQGYIKLARNHSNMCHIASYAYYPVI</sequence>
<proteinExistence type="evidence at transcript level"/>